<evidence type="ECO:0000256" key="5">
    <source>
        <dbReference type="SAM" id="MobiDB-lite"/>
    </source>
</evidence>
<reference evidence="10" key="1">
    <citation type="submission" date="2025-08" db="UniProtKB">
        <authorList>
            <consortium name="RefSeq"/>
        </authorList>
    </citation>
    <scope>IDENTIFICATION</scope>
    <source>
        <tissue evidence="10">Leaf</tissue>
    </source>
</reference>
<evidence type="ECO:0000256" key="1">
    <source>
        <dbReference type="ARBA" id="ARBA00022741"/>
    </source>
</evidence>
<dbReference type="Pfam" id="PF13087">
    <property type="entry name" value="AAA_12"/>
    <property type="match status" value="1"/>
</dbReference>
<evidence type="ECO:0000313" key="9">
    <source>
        <dbReference type="Proteomes" id="UP000504621"/>
    </source>
</evidence>
<evidence type="ECO:0000259" key="7">
    <source>
        <dbReference type="Pfam" id="PF13087"/>
    </source>
</evidence>
<evidence type="ECO:0000259" key="6">
    <source>
        <dbReference type="Pfam" id="PF13086"/>
    </source>
</evidence>
<evidence type="ECO:0000256" key="3">
    <source>
        <dbReference type="ARBA" id="ARBA00022806"/>
    </source>
</evidence>
<evidence type="ECO:0000256" key="4">
    <source>
        <dbReference type="ARBA" id="ARBA00022840"/>
    </source>
</evidence>
<feature type="region of interest" description="Disordered" evidence="5">
    <location>
        <begin position="1141"/>
        <end position="1165"/>
    </location>
</feature>
<feature type="domain" description="DNA2/NAM7 helicase-like C-terminal" evidence="7">
    <location>
        <begin position="715"/>
        <end position="912"/>
    </location>
</feature>
<dbReference type="GO" id="GO:0016787">
    <property type="term" value="F:hydrolase activity"/>
    <property type="evidence" value="ECO:0007669"/>
    <property type="project" value="UniProtKB-KW"/>
</dbReference>
<keyword evidence="2" id="KW-0378">Hydrolase</keyword>
<protein>
    <submittedName>
        <fullName evidence="10">Uncharacterized ATP-dependent helicase C29A10.10c-like isoform X1</fullName>
    </submittedName>
</protein>
<keyword evidence="1" id="KW-0547">Nucleotide-binding</keyword>
<dbReference type="SUPFAM" id="SSF52540">
    <property type="entry name" value="P-loop containing nucleoside triphosphate hydrolases"/>
    <property type="match status" value="1"/>
</dbReference>
<feature type="region of interest" description="Disordered" evidence="5">
    <location>
        <begin position="476"/>
        <end position="501"/>
    </location>
</feature>
<evidence type="ECO:0000259" key="8">
    <source>
        <dbReference type="Pfam" id="PF20073"/>
    </source>
</evidence>
<dbReference type="GO" id="GO:0005524">
    <property type="term" value="F:ATP binding"/>
    <property type="evidence" value="ECO:0007669"/>
    <property type="project" value="UniProtKB-KW"/>
</dbReference>
<proteinExistence type="predicted"/>
<dbReference type="Proteomes" id="UP000504621">
    <property type="component" value="Unplaced"/>
</dbReference>
<dbReference type="InterPro" id="IPR047187">
    <property type="entry name" value="SF1_C_Upf1"/>
</dbReference>
<dbReference type="InterPro" id="IPR041677">
    <property type="entry name" value="DNA2/NAM7_AAA_11"/>
</dbReference>
<dbReference type="GO" id="GO:0005694">
    <property type="term" value="C:chromosome"/>
    <property type="evidence" value="ECO:0007669"/>
    <property type="project" value="UniProtKB-ARBA"/>
</dbReference>
<dbReference type="PANTHER" id="PTHR10887">
    <property type="entry name" value="DNA2/NAM7 HELICASE FAMILY"/>
    <property type="match status" value="1"/>
</dbReference>
<feature type="domain" description="DNA2/NAM7 helicase helicase" evidence="6">
    <location>
        <begin position="269"/>
        <end position="707"/>
    </location>
</feature>
<dbReference type="FunFam" id="3.40.50.300:FF:000326">
    <property type="entry name" value="P-loop containing nucleoside triphosphate hydrolase"/>
    <property type="match status" value="1"/>
</dbReference>
<gene>
    <name evidence="10" type="primary">LOC110415112</name>
</gene>
<dbReference type="GO" id="GO:0004386">
    <property type="term" value="F:helicase activity"/>
    <property type="evidence" value="ECO:0007669"/>
    <property type="project" value="UniProtKB-KW"/>
</dbReference>
<keyword evidence="9" id="KW-1185">Reference proteome</keyword>
<sequence>MDKSGSGCGSKKGKTDKGRSLIDLVFSWSFGDALNKNLYKGQVYYIYTYYICLPTSPLVKKIPETFNSSSEYLHSFVAPLIEETHADLLSGMTRVSEAPSRQLDSVTRDSRYKPPKDLIYKIVLKRDSKKNDLATYHPQSGDLVTLTDVRPKCTSDLNRSKMSYLLAYVQAVKEDPDELFIRSSKPIMIEEDMQRKENISQQKPTLFFVFLANMTTNIRIWKALHPDPKGGNLKMINKVIQMNGADEEDCPMCLTEKKSGTVLPFNSNELNDSQEAAIISCINTRACHHQNTVKLICGPPGTGKTKTVGLLLYALLRMKCGTITCAPTNIAVVEVASRLMSLVKGTLEYDTHGFGDIVLFGNGERMKIDDHEDLLDVFLDYRVEILDKCFSPYCGWRTSLVSMIDLLEDPERQYSQYLANRVLENQKTEEGNCDENLKDKDSTNHKLEGEKCDVNLKDKKSKNLWRKVINETLKQKETKNKHVASEKENHLKPDEKQGTHGAFLGKKNAQEAEAETCKEDPITLQEFIKKRFCLFNERLKFCLVNLYTHLPTHLISLDLVKTMMIALNLLGSLESLLNRPKSDEGLKIALNDTETESEIGHFAKLRVARKHCLQRLKSLPLSFPVPEFREKIIIKNFCLDNACLLFCTASSSFKLNPKRTVPLELLVIDEAAQLRECESTIPFQLPGLRHAVLIGDEHQLPAMTQSKISGKAAFARSLFERLVLIGQKKQLLNVQYRMHPAISSFPNEEFYDGKILDAPNVKDRSHEKHFLHGSMYGTYSFINVTCGKEQFDHLHSRKNMVEVAVVCKLVANLFKEFTGTKQKVCIGVISPYKAQVQAIQEKLENKYSECADSGFTVSVRSVDGFQGGEEDVIIISTVRCNINGSIGFLSNDQRANVALTRARHCLWILGNEATFIKSGSVWKKLVTDARSRGCFYNADEDKHLAQAITTALFELKQFDSLMSMDSPLFKEARWRVCLSKDFKKSVASIKNPELLKQILNLLEKLSSGWRQTREQKNHRKNKHIAVGGSSGVLEVYPVNGFLNLLWSVDVIEENSHFIQILTVWDILPSLDIQNVAKNLEPVFGKYTINKMSRCKCKCLEGNLVVPMRWPMKDCLMQSVGREDDIMSRSFASLSLADKSSVSHANSKVRSRGKRRAKAIGLQSKS</sequence>
<feature type="domain" description="DUF6469" evidence="8">
    <location>
        <begin position="135"/>
        <end position="225"/>
    </location>
</feature>
<dbReference type="InterPro" id="IPR045055">
    <property type="entry name" value="DNA2/NAM7-like"/>
</dbReference>
<dbReference type="Pfam" id="PF20073">
    <property type="entry name" value="DUF6469"/>
    <property type="match status" value="1"/>
</dbReference>
<dbReference type="InterPro" id="IPR027417">
    <property type="entry name" value="P-loop_NTPase"/>
</dbReference>
<organism evidence="9 10">
    <name type="scientific">Herrania umbratica</name>
    <dbReference type="NCBI Taxonomy" id="108875"/>
    <lineage>
        <taxon>Eukaryota</taxon>
        <taxon>Viridiplantae</taxon>
        <taxon>Streptophyta</taxon>
        <taxon>Embryophyta</taxon>
        <taxon>Tracheophyta</taxon>
        <taxon>Spermatophyta</taxon>
        <taxon>Magnoliopsida</taxon>
        <taxon>eudicotyledons</taxon>
        <taxon>Gunneridae</taxon>
        <taxon>Pentapetalae</taxon>
        <taxon>rosids</taxon>
        <taxon>malvids</taxon>
        <taxon>Malvales</taxon>
        <taxon>Malvaceae</taxon>
        <taxon>Byttnerioideae</taxon>
        <taxon>Herrania</taxon>
    </lineage>
</organism>
<keyword evidence="4" id="KW-0067">ATP-binding</keyword>
<feature type="compositionally biased region" description="Basic residues" evidence="5">
    <location>
        <begin position="1146"/>
        <end position="1157"/>
    </location>
</feature>
<dbReference type="OrthoDB" id="6513042at2759"/>
<dbReference type="InterPro" id="IPR045529">
    <property type="entry name" value="DUF6469"/>
</dbReference>
<dbReference type="InterPro" id="IPR041679">
    <property type="entry name" value="DNA2/NAM7-like_C"/>
</dbReference>
<keyword evidence="3" id="KW-0347">Helicase</keyword>
<dbReference type="Gene3D" id="3.40.50.300">
    <property type="entry name" value="P-loop containing nucleotide triphosphate hydrolases"/>
    <property type="match status" value="2"/>
</dbReference>
<evidence type="ECO:0000256" key="2">
    <source>
        <dbReference type="ARBA" id="ARBA00022801"/>
    </source>
</evidence>
<dbReference type="PANTHER" id="PTHR10887:SF522">
    <property type="entry name" value="P-LOOP CONTAINING NUCLEOSIDE TRIPHOSPHATE HYDROLASES SUPERFAMILY PROTEIN"/>
    <property type="match status" value="1"/>
</dbReference>
<dbReference type="GeneID" id="110415112"/>
<dbReference type="AlphaFoldDB" id="A0A6J1A588"/>
<dbReference type="RefSeq" id="XP_021282287.1">
    <property type="nucleotide sequence ID" value="XM_021426612.1"/>
</dbReference>
<accession>A0A6J1A588</accession>
<dbReference type="Pfam" id="PF13086">
    <property type="entry name" value="AAA_11"/>
    <property type="match status" value="1"/>
</dbReference>
<dbReference type="CDD" id="cd18808">
    <property type="entry name" value="SF1_C_Upf1"/>
    <property type="match status" value="1"/>
</dbReference>
<name>A0A6J1A588_9ROSI</name>
<feature type="compositionally biased region" description="Basic and acidic residues" evidence="5">
    <location>
        <begin position="476"/>
        <end position="498"/>
    </location>
</feature>
<evidence type="ECO:0000313" key="10">
    <source>
        <dbReference type="RefSeq" id="XP_021282287.1"/>
    </source>
</evidence>